<organism evidence="4 5">
    <name type="scientific">Rhodofomes roseus</name>
    <dbReference type="NCBI Taxonomy" id="34475"/>
    <lineage>
        <taxon>Eukaryota</taxon>
        <taxon>Fungi</taxon>
        <taxon>Dikarya</taxon>
        <taxon>Basidiomycota</taxon>
        <taxon>Agaricomycotina</taxon>
        <taxon>Agaricomycetes</taxon>
        <taxon>Polyporales</taxon>
        <taxon>Rhodofomes</taxon>
    </lineage>
</organism>
<dbReference type="Pfam" id="PF02782">
    <property type="entry name" value="FGGY_C"/>
    <property type="match status" value="1"/>
</dbReference>
<dbReference type="PANTHER" id="PTHR43435:SF4">
    <property type="entry name" value="FGGY CARBOHYDRATE KINASE DOMAIN-CONTAINING PROTEIN"/>
    <property type="match status" value="1"/>
</dbReference>
<reference evidence="4 5" key="1">
    <citation type="submission" date="2019-01" db="EMBL/GenBank/DDBJ databases">
        <title>Genome sequencing of the rare red list fungi Fomitopsis rosea.</title>
        <authorList>
            <person name="Buettner E."/>
            <person name="Kellner H."/>
        </authorList>
    </citation>
    <scope>NUCLEOTIDE SEQUENCE [LARGE SCALE GENOMIC DNA]</scope>
    <source>
        <strain evidence="4 5">DSM 105464</strain>
    </source>
</reference>
<dbReference type="GO" id="GO:0005737">
    <property type="term" value="C:cytoplasm"/>
    <property type="evidence" value="ECO:0007669"/>
    <property type="project" value="TreeGrafter"/>
</dbReference>
<dbReference type="GO" id="GO:0019150">
    <property type="term" value="F:D-ribulokinase activity"/>
    <property type="evidence" value="ECO:0007669"/>
    <property type="project" value="TreeGrafter"/>
</dbReference>
<dbReference type="Proteomes" id="UP000298390">
    <property type="component" value="Unassembled WGS sequence"/>
</dbReference>
<accession>A0A4Y9XSV0</accession>
<dbReference type="EMBL" id="SEKV01000913">
    <property type="protein sequence ID" value="TFY52832.1"/>
    <property type="molecule type" value="Genomic_DNA"/>
</dbReference>
<dbReference type="AlphaFoldDB" id="A0A4Y9XSV0"/>
<evidence type="ECO:0000313" key="4">
    <source>
        <dbReference type="EMBL" id="TFY52832.1"/>
    </source>
</evidence>
<keyword evidence="1" id="KW-0808">Transferase</keyword>
<dbReference type="STRING" id="34475.A0A4Y9XSV0"/>
<gene>
    <name evidence="4" type="ORF">EVJ58_g9789</name>
</gene>
<protein>
    <recommendedName>
        <fullName evidence="3">Carbohydrate kinase FGGY C-terminal domain-containing protein</fullName>
    </recommendedName>
</protein>
<name>A0A4Y9XSV0_9APHY</name>
<dbReference type="Gene3D" id="3.30.420.40">
    <property type="match status" value="1"/>
</dbReference>
<dbReference type="GO" id="GO:0019321">
    <property type="term" value="P:pentose metabolic process"/>
    <property type="evidence" value="ECO:0007669"/>
    <property type="project" value="TreeGrafter"/>
</dbReference>
<evidence type="ECO:0000256" key="2">
    <source>
        <dbReference type="ARBA" id="ARBA00022777"/>
    </source>
</evidence>
<sequence length="154" mass="16839">DDGLSDLARKFNLTLEAIALQTRHIVDSMNAAGHDITAIYMSGGQAKNAMLMQLFANTCNMPVVLPKSGGDAVVLGSAMLGRFANSVGELGKLSAEDQAQALWDIMIEMTPTATSVPPKANAKEKKLLEAKYKIFRESIDIQKRWRKEMEEAAR</sequence>
<evidence type="ECO:0000256" key="1">
    <source>
        <dbReference type="ARBA" id="ARBA00022679"/>
    </source>
</evidence>
<feature type="domain" description="Carbohydrate kinase FGGY C-terminal" evidence="3">
    <location>
        <begin position="11"/>
        <end position="83"/>
    </location>
</feature>
<dbReference type="InterPro" id="IPR018485">
    <property type="entry name" value="FGGY_C"/>
</dbReference>
<feature type="non-terminal residue" evidence="4">
    <location>
        <position position="1"/>
    </location>
</feature>
<dbReference type="InterPro" id="IPR043129">
    <property type="entry name" value="ATPase_NBD"/>
</dbReference>
<evidence type="ECO:0000313" key="5">
    <source>
        <dbReference type="Proteomes" id="UP000298390"/>
    </source>
</evidence>
<evidence type="ECO:0000259" key="3">
    <source>
        <dbReference type="Pfam" id="PF02782"/>
    </source>
</evidence>
<proteinExistence type="predicted"/>
<comment type="caution">
    <text evidence="4">The sequence shown here is derived from an EMBL/GenBank/DDBJ whole genome shotgun (WGS) entry which is preliminary data.</text>
</comment>
<dbReference type="PANTHER" id="PTHR43435">
    <property type="entry name" value="RIBULOKINASE"/>
    <property type="match status" value="1"/>
</dbReference>
<keyword evidence="2" id="KW-0418">Kinase</keyword>
<dbReference type="SUPFAM" id="SSF53067">
    <property type="entry name" value="Actin-like ATPase domain"/>
    <property type="match status" value="1"/>
</dbReference>